<gene>
    <name evidence="6" type="ordered locus">Selin_0313</name>
</gene>
<dbReference type="InParanoid" id="E6W6R9"/>
<evidence type="ECO:0000256" key="4">
    <source>
        <dbReference type="ARBA" id="ARBA00022679"/>
    </source>
</evidence>
<dbReference type="InterPro" id="IPR026461">
    <property type="entry name" value="Trfase_2_rSAM/seldom_assoc"/>
</dbReference>
<evidence type="ECO:0000256" key="1">
    <source>
        <dbReference type="ARBA" id="ARBA00004236"/>
    </source>
</evidence>
<evidence type="ECO:0000313" key="6">
    <source>
        <dbReference type="EMBL" id="ADU65069.1"/>
    </source>
</evidence>
<keyword evidence="7" id="KW-1185">Reference proteome</keyword>
<dbReference type="EMBL" id="CP002432">
    <property type="protein sequence ID" value="ADU65069.1"/>
    <property type="molecule type" value="Genomic_DNA"/>
</dbReference>
<comment type="subcellular location">
    <subcellularLocation>
        <location evidence="1">Cell membrane</location>
    </subcellularLocation>
</comment>
<dbReference type="Proteomes" id="UP000002572">
    <property type="component" value="Chromosome"/>
</dbReference>
<dbReference type="PANTHER" id="PTHR43646:SF2">
    <property type="entry name" value="GLYCOSYLTRANSFERASE 2-LIKE DOMAIN-CONTAINING PROTEIN"/>
    <property type="match status" value="1"/>
</dbReference>
<dbReference type="GO" id="GO:0005886">
    <property type="term" value="C:plasma membrane"/>
    <property type="evidence" value="ECO:0007669"/>
    <property type="project" value="UniProtKB-SubCell"/>
</dbReference>
<evidence type="ECO:0000256" key="5">
    <source>
        <dbReference type="ARBA" id="ARBA00023136"/>
    </source>
</evidence>
<evidence type="ECO:0000256" key="3">
    <source>
        <dbReference type="ARBA" id="ARBA00022676"/>
    </source>
</evidence>
<name>E6W6R9_DESIS</name>
<dbReference type="KEGG" id="din:Selin_0313"/>
<dbReference type="STRING" id="653733.Selin_0313"/>
<dbReference type="OrthoDB" id="5291101at2"/>
<dbReference type="NCBIfam" id="TIGR04283">
    <property type="entry name" value="glyco_like_mftF"/>
    <property type="match status" value="1"/>
</dbReference>
<keyword evidence="3" id="KW-0328">Glycosyltransferase</keyword>
<dbReference type="InterPro" id="IPR029044">
    <property type="entry name" value="Nucleotide-diphossugar_trans"/>
</dbReference>
<keyword evidence="4 6" id="KW-0808">Transferase</keyword>
<proteinExistence type="predicted"/>
<dbReference type="HOGENOM" id="CLU_025996_17_3_0"/>
<keyword evidence="5" id="KW-0472">Membrane</keyword>
<sequence>MALYPQLSIIIPVAPGDTTWRELLPDLQPVLQEGGEVLLVSPEPPPDRAANTQAVKWIVSASGRAQQMNAGAGHSSRQWLWFLHADSRLDPTTLPALHSIIAGEHEPRLWYFRLEFLADGSALMPITAFGAWLRSRYGGMPFGDQGFLLPRSLFQQVGGYDETAPYGEDHLLAWAVRQHGFSLGWSGGTIRTSARKYRQQGWLRTSTRHGLLTIRQAVPQYLKWRSTQRNSKRSLP</sequence>
<accession>E6W6R9</accession>
<reference evidence="6 7" key="1">
    <citation type="submission" date="2010-12" db="EMBL/GenBank/DDBJ databases">
        <title>Complete sequence of Desulfurispirillum indicum S5.</title>
        <authorList>
            <consortium name="US DOE Joint Genome Institute"/>
            <person name="Lucas S."/>
            <person name="Copeland A."/>
            <person name="Lapidus A."/>
            <person name="Cheng J.-F."/>
            <person name="Goodwin L."/>
            <person name="Pitluck S."/>
            <person name="Chertkov O."/>
            <person name="Held B."/>
            <person name="Detter J.C."/>
            <person name="Han C."/>
            <person name="Tapia R."/>
            <person name="Land M."/>
            <person name="Hauser L."/>
            <person name="Kyrpides N."/>
            <person name="Ivanova N."/>
            <person name="Mikhailova N."/>
            <person name="Haggblom M."/>
            <person name="Rauschenbach I."/>
            <person name="Bini E."/>
            <person name="Woyke T."/>
        </authorList>
    </citation>
    <scope>NUCLEOTIDE SEQUENCE [LARGE SCALE GENOMIC DNA]</scope>
    <source>
        <strain evidence="7">ATCC BAA-1389 / DSM 22839 / S5</strain>
    </source>
</reference>
<dbReference type="eggNOG" id="COG1216">
    <property type="taxonomic scope" value="Bacteria"/>
</dbReference>
<evidence type="ECO:0000313" key="7">
    <source>
        <dbReference type="Proteomes" id="UP000002572"/>
    </source>
</evidence>
<keyword evidence="2" id="KW-1003">Cell membrane</keyword>
<organism evidence="6 7">
    <name type="scientific">Desulfurispirillum indicum (strain ATCC BAA-1389 / DSM 22839 / S5)</name>
    <dbReference type="NCBI Taxonomy" id="653733"/>
    <lineage>
        <taxon>Bacteria</taxon>
        <taxon>Pseudomonadati</taxon>
        <taxon>Chrysiogenota</taxon>
        <taxon>Chrysiogenia</taxon>
        <taxon>Chrysiogenales</taxon>
        <taxon>Chrysiogenaceae</taxon>
        <taxon>Desulfurispirillum</taxon>
    </lineage>
</organism>
<dbReference type="SUPFAM" id="SSF53448">
    <property type="entry name" value="Nucleotide-diphospho-sugar transferases"/>
    <property type="match status" value="1"/>
</dbReference>
<dbReference type="Gene3D" id="3.90.550.10">
    <property type="entry name" value="Spore Coat Polysaccharide Biosynthesis Protein SpsA, Chain A"/>
    <property type="match status" value="1"/>
</dbReference>
<dbReference type="AlphaFoldDB" id="E6W6R9"/>
<dbReference type="RefSeq" id="WP_013504958.1">
    <property type="nucleotide sequence ID" value="NC_014836.1"/>
</dbReference>
<dbReference type="GO" id="GO:0016757">
    <property type="term" value="F:glycosyltransferase activity"/>
    <property type="evidence" value="ECO:0007669"/>
    <property type="project" value="UniProtKB-KW"/>
</dbReference>
<protein>
    <submittedName>
        <fullName evidence="6">Putative glycosyltransferase</fullName>
    </submittedName>
</protein>
<evidence type="ECO:0000256" key="2">
    <source>
        <dbReference type="ARBA" id="ARBA00022475"/>
    </source>
</evidence>
<dbReference type="PANTHER" id="PTHR43646">
    <property type="entry name" value="GLYCOSYLTRANSFERASE"/>
    <property type="match status" value="1"/>
</dbReference>